<dbReference type="GO" id="GO:0009231">
    <property type="term" value="P:riboflavin biosynthetic process"/>
    <property type="evidence" value="ECO:0007669"/>
    <property type="project" value="InterPro"/>
</dbReference>
<dbReference type="RefSeq" id="WP_188830174.1">
    <property type="nucleotide sequence ID" value="NZ_BMMW01000003.1"/>
</dbReference>
<reference evidence="2" key="2">
    <citation type="submission" date="2020-09" db="EMBL/GenBank/DDBJ databases">
        <authorList>
            <person name="Sun Q."/>
            <person name="Zhou Y."/>
        </authorList>
    </citation>
    <scope>NUCLEOTIDE SEQUENCE</scope>
    <source>
        <strain evidence="2">CGMCC 4.7278</strain>
    </source>
</reference>
<reference evidence="2" key="1">
    <citation type="journal article" date="2014" name="Int. J. Syst. Evol. Microbiol.">
        <title>Complete genome sequence of Corynebacterium casei LMG S-19264T (=DSM 44701T), isolated from a smear-ripened cheese.</title>
        <authorList>
            <consortium name="US DOE Joint Genome Institute (JGI-PGF)"/>
            <person name="Walter F."/>
            <person name="Albersmeier A."/>
            <person name="Kalinowski J."/>
            <person name="Ruckert C."/>
        </authorList>
    </citation>
    <scope>NUCLEOTIDE SEQUENCE</scope>
    <source>
        <strain evidence="2">CGMCC 4.7278</strain>
    </source>
</reference>
<name>A0A917QNS1_9NOCA</name>
<dbReference type="InterPro" id="IPR024072">
    <property type="entry name" value="DHFR-like_dom_sf"/>
</dbReference>
<comment type="caution">
    <text evidence="2">The sequence shown here is derived from an EMBL/GenBank/DDBJ whole genome shotgun (WGS) entry which is preliminary data.</text>
</comment>
<dbReference type="EMBL" id="BMMW01000003">
    <property type="protein sequence ID" value="GGK60848.1"/>
    <property type="molecule type" value="Genomic_DNA"/>
</dbReference>
<sequence>MAPAWTNDQLRRKWHVQRAFRYVFAATLTIDDPQVERVTGDAAEFVRELKRADGGDIWLCGGGNLAGQLVDEIDEMVIKSYPVVAGAGISAFAGVFNPTQFAVKSRKDFDSGTQVTWFERK</sequence>
<protein>
    <recommendedName>
        <fullName evidence="1">Bacterial bifunctional deaminase-reductase C-terminal domain-containing protein</fullName>
    </recommendedName>
</protein>
<dbReference type="Pfam" id="PF01872">
    <property type="entry name" value="RibD_C"/>
    <property type="match status" value="1"/>
</dbReference>
<dbReference type="InterPro" id="IPR002734">
    <property type="entry name" value="RibDG_C"/>
</dbReference>
<dbReference type="Gene3D" id="3.40.430.10">
    <property type="entry name" value="Dihydrofolate Reductase, subunit A"/>
    <property type="match status" value="1"/>
</dbReference>
<keyword evidence="3" id="KW-1185">Reference proteome</keyword>
<organism evidence="2 3">
    <name type="scientific">Nocardia camponoti</name>
    <dbReference type="NCBI Taxonomy" id="1616106"/>
    <lineage>
        <taxon>Bacteria</taxon>
        <taxon>Bacillati</taxon>
        <taxon>Actinomycetota</taxon>
        <taxon>Actinomycetes</taxon>
        <taxon>Mycobacteriales</taxon>
        <taxon>Nocardiaceae</taxon>
        <taxon>Nocardia</taxon>
    </lineage>
</organism>
<proteinExistence type="predicted"/>
<dbReference type="GO" id="GO:0008703">
    <property type="term" value="F:5-amino-6-(5-phosphoribosylamino)uracil reductase activity"/>
    <property type="evidence" value="ECO:0007669"/>
    <property type="project" value="InterPro"/>
</dbReference>
<evidence type="ECO:0000313" key="3">
    <source>
        <dbReference type="Proteomes" id="UP000612956"/>
    </source>
</evidence>
<accession>A0A917QNS1</accession>
<evidence type="ECO:0000313" key="2">
    <source>
        <dbReference type="EMBL" id="GGK60848.1"/>
    </source>
</evidence>
<evidence type="ECO:0000259" key="1">
    <source>
        <dbReference type="Pfam" id="PF01872"/>
    </source>
</evidence>
<feature type="domain" description="Bacterial bifunctional deaminase-reductase C-terminal" evidence="1">
    <location>
        <begin position="39"/>
        <end position="113"/>
    </location>
</feature>
<dbReference type="Proteomes" id="UP000612956">
    <property type="component" value="Unassembled WGS sequence"/>
</dbReference>
<gene>
    <name evidence="2" type="ORF">GCM10011591_36500</name>
</gene>
<dbReference type="SUPFAM" id="SSF53597">
    <property type="entry name" value="Dihydrofolate reductase-like"/>
    <property type="match status" value="1"/>
</dbReference>
<dbReference type="AlphaFoldDB" id="A0A917QNS1"/>